<feature type="signal peptide" evidence="5">
    <location>
        <begin position="1"/>
        <end position="17"/>
    </location>
</feature>
<dbReference type="AlphaFoldDB" id="A0A2T7G557"/>
<keyword evidence="2 4" id="KW-0479">Metal-binding</keyword>
<dbReference type="Proteomes" id="UP000244446">
    <property type="component" value="Unassembled WGS sequence"/>
</dbReference>
<dbReference type="RefSeq" id="WP_108692596.1">
    <property type="nucleotide sequence ID" value="NZ_QCYH01000007.1"/>
</dbReference>
<dbReference type="OrthoDB" id="9777352at2"/>
<protein>
    <recommendedName>
        <fullName evidence="6">Cytochrome c domain-containing protein</fullName>
    </recommendedName>
</protein>
<dbReference type="InterPro" id="IPR009056">
    <property type="entry name" value="Cyt_c-like_dom"/>
</dbReference>
<dbReference type="Gene3D" id="1.10.760.10">
    <property type="entry name" value="Cytochrome c-like domain"/>
    <property type="match status" value="1"/>
</dbReference>
<dbReference type="SUPFAM" id="SSF46626">
    <property type="entry name" value="Cytochrome c"/>
    <property type="match status" value="1"/>
</dbReference>
<dbReference type="EMBL" id="QCYH01000007">
    <property type="protein sequence ID" value="PVA09549.1"/>
    <property type="molecule type" value="Genomic_DNA"/>
</dbReference>
<sequence>MRLLALVCALVAGSASADDRGQALFEGMAPLSVRIGNTVLPAIGLSCAGCHGYDARGGREAGSGPPIDADNPAALLRAVKEGVGKDGRQLASTMPRFVFANPDDGKALAAYLAAIASVQTTGRLTDTLKISFGEGEAARRFSDVFFQRVQMIAPNGVFGRRLARTEDSAFIMLAATEPPGLADAPHLFPLYPLRGDENPRRVRGGFASVSDQVARLAGVSGPGVVIDPDDTLPSAPPGWRIADSAEPGTPVIVLGSAVATVDPRWAPVMMLADDLADRPAPAGCVVMANPRDAQDSTSSPLDRYAMIAADIVVSALSLCGRDCTRATLMDAMDDVKIFSAIWPELDYTADPLTGSTKVVLHRLCRVP</sequence>
<keyword evidence="5" id="KW-0732">Signal</keyword>
<dbReference type="GO" id="GO:0020037">
    <property type="term" value="F:heme binding"/>
    <property type="evidence" value="ECO:0007669"/>
    <property type="project" value="InterPro"/>
</dbReference>
<evidence type="ECO:0000259" key="6">
    <source>
        <dbReference type="PROSITE" id="PS51007"/>
    </source>
</evidence>
<feature type="domain" description="Cytochrome c" evidence="6">
    <location>
        <begin position="16"/>
        <end position="116"/>
    </location>
</feature>
<organism evidence="7 8">
    <name type="scientific">Pelagivirga sediminicola</name>
    <dbReference type="NCBI Taxonomy" id="2170575"/>
    <lineage>
        <taxon>Bacteria</taxon>
        <taxon>Pseudomonadati</taxon>
        <taxon>Pseudomonadota</taxon>
        <taxon>Alphaproteobacteria</taxon>
        <taxon>Rhodobacterales</taxon>
        <taxon>Paracoccaceae</taxon>
        <taxon>Pelagivirga</taxon>
    </lineage>
</organism>
<reference evidence="7 8" key="1">
    <citation type="submission" date="2018-04" db="EMBL/GenBank/DDBJ databases">
        <title>Pelagivirga bohaiensis gen. nov., sp. nov., a bacterium isolated from the Bohai Sea.</title>
        <authorList>
            <person name="Ji X."/>
        </authorList>
    </citation>
    <scope>NUCLEOTIDE SEQUENCE [LARGE SCALE GENOMIC DNA]</scope>
    <source>
        <strain evidence="7 8">BH-SD19</strain>
    </source>
</reference>
<keyword evidence="3 4" id="KW-0408">Iron</keyword>
<dbReference type="GO" id="GO:0009055">
    <property type="term" value="F:electron transfer activity"/>
    <property type="evidence" value="ECO:0007669"/>
    <property type="project" value="InterPro"/>
</dbReference>
<evidence type="ECO:0000256" key="3">
    <source>
        <dbReference type="ARBA" id="ARBA00023004"/>
    </source>
</evidence>
<name>A0A2T7G557_9RHOB</name>
<accession>A0A2T7G557</accession>
<dbReference type="GO" id="GO:0046872">
    <property type="term" value="F:metal ion binding"/>
    <property type="evidence" value="ECO:0007669"/>
    <property type="project" value="UniProtKB-KW"/>
</dbReference>
<evidence type="ECO:0000313" key="7">
    <source>
        <dbReference type="EMBL" id="PVA09549.1"/>
    </source>
</evidence>
<dbReference type="PROSITE" id="PS51007">
    <property type="entry name" value="CYTC"/>
    <property type="match status" value="1"/>
</dbReference>
<evidence type="ECO:0000256" key="2">
    <source>
        <dbReference type="ARBA" id="ARBA00022723"/>
    </source>
</evidence>
<comment type="caution">
    <text evidence="7">The sequence shown here is derived from an EMBL/GenBank/DDBJ whole genome shotgun (WGS) entry which is preliminary data.</text>
</comment>
<evidence type="ECO:0000256" key="1">
    <source>
        <dbReference type="ARBA" id="ARBA00022617"/>
    </source>
</evidence>
<dbReference type="InterPro" id="IPR036909">
    <property type="entry name" value="Cyt_c-like_dom_sf"/>
</dbReference>
<gene>
    <name evidence="7" type="ORF">DC366_12670</name>
</gene>
<evidence type="ECO:0000256" key="5">
    <source>
        <dbReference type="SAM" id="SignalP"/>
    </source>
</evidence>
<evidence type="ECO:0000256" key="4">
    <source>
        <dbReference type="PROSITE-ProRule" id="PRU00433"/>
    </source>
</evidence>
<feature type="chain" id="PRO_5015476802" description="Cytochrome c domain-containing protein" evidence="5">
    <location>
        <begin position="18"/>
        <end position="367"/>
    </location>
</feature>
<keyword evidence="8" id="KW-1185">Reference proteome</keyword>
<keyword evidence="1 4" id="KW-0349">Heme</keyword>
<proteinExistence type="predicted"/>
<evidence type="ECO:0000313" key="8">
    <source>
        <dbReference type="Proteomes" id="UP000244446"/>
    </source>
</evidence>